<evidence type="ECO:0000256" key="5">
    <source>
        <dbReference type="ARBA" id="ARBA00022989"/>
    </source>
</evidence>
<feature type="transmembrane region" description="Helical" evidence="7">
    <location>
        <begin position="489"/>
        <end position="506"/>
    </location>
</feature>
<keyword evidence="10" id="KW-1185">Reference proteome</keyword>
<dbReference type="Pfam" id="PF07690">
    <property type="entry name" value="MFS_1"/>
    <property type="match status" value="1"/>
</dbReference>
<gene>
    <name evidence="9" type="ORF">HLPR_13700</name>
</gene>
<dbReference type="GO" id="GO:0022857">
    <property type="term" value="F:transmembrane transporter activity"/>
    <property type="evidence" value="ECO:0007669"/>
    <property type="project" value="InterPro"/>
</dbReference>
<dbReference type="InterPro" id="IPR036259">
    <property type="entry name" value="MFS_trans_sf"/>
</dbReference>
<dbReference type="SUPFAM" id="SSF103473">
    <property type="entry name" value="MFS general substrate transporter"/>
    <property type="match status" value="1"/>
</dbReference>
<comment type="subcellular location">
    <subcellularLocation>
        <location evidence="1">Cell membrane</location>
        <topology evidence="1">Multi-pass membrane protein</topology>
    </subcellularLocation>
</comment>
<proteinExistence type="predicted"/>
<dbReference type="PANTHER" id="PTHR23517:SF3">
    <property type="entry name" value="INTEGRAL MEMBRANE TRANSPORT PROTEIN"/>
    <property type="match status" value="1"/>
</dbReference>
<feature type="domain" description="Major facilitator superfamily (MFS) profile" evidence="8">
    <location>
        <begin position="381"/>
        <end position="783"/>
    </location>
</feature>
<dbReference type="KEGG" id="hprf:HLPR_13700"/>
<evidence type="ECO:0000256" key="4">
    <source>
        <dbReference type="ARBA" id="ARBA00022692"/>
    </source>
</evidence>
<dbReference type="InterPro" id="IPR020846">
    <property type="entry name" value="MFS_dom"/>
</dbReference>
<dbReference type="PANTHER" id="PTHR23517">
    <property type="entry name" value="RESISTANCE PROTEIN MDTM, PUTATIVE-RELATED-RELATED"/>
    <property type="match status" value="1"/>
</dbReference>
<feature type="transmembrane region" description="Helical" evidence="7">
    <location>
        <begin position="673"/>
        <end position="691"/>
    </location>
</feature>
<evidence type="ECO:0000256" key="2">
    <source>
        <dbReference type="ARBA" id="ARBA00022448"/>
    </source>
</evidence>
<keyword evidence="5 7" id="KW-1133">Transmembrane helix</keyword>
<dbReference type="AlphaFoldDB" id="A0AAU9ELV2"/>
<evidence type="ECO:0000256" key="1">
    <source>
        <dbReference type="ARBA" id="ARBA00004651"/>
    </source>
</evidence>
<dbReference type="Gene3D" id="1.20.1250.20">
    <property type="entry name" value="MFS general substrate transporter like domains"/>
    <property type="match status" value="1"/>
</dbReference>
<protein>
    <recommendedName>
        <fullName evidence="8">Major facilitator superfamily (MFS) profile domain-containing protein</fullName>
    </recommendedName>
</protein>
<feature type="transmembrane region" description="Helical" evidence="7">
    <location>
        <begin position="170"/>
        <end position="193"/>
    </location>
</feature>
<keyword evidence="3" id="KW-1003">Cell membrane</keyword>
<organism evidence="9 10">
    <name type="scientific">Helicovermis profundi</name>
    <dbReference type="NCBI Taxonomy" id="3065157"/>
    <lineage>
        <taxon>Bacteria</taxon>
        <taxon>Bacillati</taxon>
        <taxon>Bacillota</taxon>
        <taxon>Clostridia</taxon>
        <taxon>Helicovermis</taxon>
    </lineage>
</organism>
<sequence length="791" mass="88472">MDKKMKEKLLVASLLLIITIMSVTSFININSFQKNLIESEVASVVVKGNEFISKLQYALKYGKEINNFYGMNSLIKDWKDHYEEVDNASILLMDGEIKYAYNKIDNYDSKNIISSIPFNEGEKYKIINESGKIEILLPIYDSTNTQIAAYKIALNNKIINSKLSYYTNKLIKIAIILIIFAFIILGIFSIKGSYVKNGQISKNRILIIILSVVGLIQILYSVYSYNMFSSAYVDLSKNIGISTINSIDRDITKIINNGVTYSQIGEYEDYLNNIAELIPQIESINLTQLTAEEDDFKYRFNEKDLKVEKFTIVDSENKCALINIKIDKAYIKSALRIILLDSITIFATSFFFMVEIVLFLILYIMNANKKYMRNHEKSSSFATTSYTGGNLRILSYIVYTACYMPVSFVPLVMKELYTSMSGGGTSDFLMGLPISIVFFTGALFTVVGGKLIDNIGWKKVMYIGTGILIVSTIASGISNNVFLFILSRGFYGVGYALIYISMRSFSASFKDETSKKNGFASITAGVYAGVNTGAVFGAILMEKIGYRSVFLISSVIMGIAVLIIRFYFWESAEDKESHKHINRGKSINTSEKEKLGILKFLSNPSIIGFFLLITVPMAMTVIFLDYFYPVYASEFKIGTGTIGRAYLINGIFVAYISPILLKYMGNKLSKLKSVVFSMLLVSASFIVFAMLNSPLGMLLASAILGLGEGVGLASQTEYYLNLKATTYIGKGEALGYYSNIRKISQTFGPQIFAILLIFGYNVGIGILGIITLVFVTLFVIQTFYNKRKELV</sequence>
<feature type="transmembrane region" description="Helical" evidence="7">
    <location>
        <begin position="343"/>
        <end position="365"/>
    </location>
</feature>
<feature type="transmembrane region" description="Helical" evidence="7">
    <location>
        <begin position="751"/>
        <end position="780"/>
    </location>
</feature>
<feature type="transmembrane region" description="Helical" evidence="7">
    <location>
        <begin position="600"/>
        <end position="624"/>
    </location>
</feature>
<dbReference type="PROSITE" id="PS50850">
    <property type="entry name" value="MFS"/>
    <property type="match status" value="1"/>
</dbReference>
<evidence type="ECO:0000256" key="3">
    <source>
        <dbReference type="ARBA" id="ARBA00022475"/>
    </source>
</evidence>
<dbReference type="InterPro" id="IPR011701">
    <property type="entry name" value="MFS"/>
</dbReference>
<name>A0AAU9ELV2_9FIRM</name>
<evidence type="ECO:0000256" key="7">
    <source>
        <dbReference type="SAM" id="Phobius"/>
    </source>
</evidence>
<keyword evidence="6 7" id="KW-0472">Membrane</keyword>
<reference evidence="9 10" key="1">
    <citation type="submission" date="2023-08" db="EMBL/GenBank/DDBJ databases">
        <title>Helicovermis profunda gen. nov., sp. nov., a novel mesophilic, fermentative bacterium within the Bacillota from a deep-sea hydrothermal vent chimney.</title>
        <authorList>
            <person name="Miyazaki U."/>
            <person name="Mizutani D."/>
            <person name="Hashimoto Y."/>
            <person name="Tame A."/>
            <person name="Sawayama S."/>
            <person name="Miyazaki J."/>
            <person name="Takai K."/>
            <person name="Nakagawa S."/>
        </authorList>
    </citation>
    <scope>NUCLEOTIDE SEQUENCE [LARGE SCALE GENOMIC DNA]</scope>
    <source>
        <strain evidence="9 10">S502</strain>
    </source>
</reference>
<feature type="transmembrane region" description="Helical" evidence="7">
    <location>
        <begin position="460"/>
        <end position="477"/>
    </location>
</feature>
<feature type="transmembrane region" description="Helical" evidence="7">
    <location>
        <begin position="644"/>
        <end position="661"/>
    </location>
</feature>
<dbReference type="GO" id="GO:0005886">
    <property type="term" value="C:plasma membrane"/>
    <property type="evidence" value="ECO:0007669"/>
    <property type="project" value="UniProtKB-SubCell"/>
</dbReference>
<evidence type="ECO:0000259" key="8">
    <source>
        <dbReference type="PROSITE" id="PS50850"/>
    </source>
</evidence>
<accession>A0AAU9ELV2</accession>
<feature type="transmembrane region" description="Helical" evidence="7">
    <location>
        <begin position="518"/>
        <end position="540"/>
    </location>
</feature>
<keyword evidence="4 7" id="KW-0812">Transmembrane</keyword>
<dbReference type="Proteomes" id="UP001321786">
    <property type="component" value="Chromosome"/>
</dbReference>
<feature type="transmembrane region" description="Helical" evidence="7">
    <location>
        <begin position="546"/>
        <end position="568"/>
    </location>
</feature>
<dbReference type="EMBL" id="AP028654">
    <property type="protein sequence ID" value="BEP29039.1"/>
    <property type="molecule type" value="Genomic_DNA"/>
</dbReference>
<dbReference type="InterPro" id="IPR050171">
    <property type="entry name" value="MFS_Transporters"/>
</dbReference>
<dbReference type="RefSeq" id="WP_338534709.1">
    <property type="nucleotide sequence ID" value="NZ_AP028654.1"/>
</dbReference>
<keyword evidence="2" id="KW-0813">Transport</keyword>
<feature type="transmembrane region" description="Helical" evidence="7">
    <location>
        <begin position="205"/>
        <end position="223"/>
    </location>
</feature>
<evidence type="ECO:0000313" key="9">
    <source>
        <dbReference type="EMBL" id="BEP29039.1"/>
    </source>
</evidence>
<feature type="transmembrane region" description="Helical" evidence="7">
    <location>
        <begin position="393"/>
        <end position="413"/>
    </location>
</feature>
<evidence type="ECO:0000313" key="10">
    <source>
        <dbReference type="Proteomes" id="UP001321786"/>
    </source>
</evidence>
<evidence type="ECO:0000256" key="6">
    <source>
        <dbReference type="ARBA" id="ARBA00023136"/>
    </source>
</evidence>
<feature type="transmembrane region" description="Helical" evidence="7">
    <location>
        <begin position="428"/>
        <end position="448"/>
    </location>
</feature>